<evidence type="ECO:0000256" key="8">
    <source>
        <dbReference type="PROSITE-ProRule" id="PRU00339"/>
    </source>
</evidence>
<dbReference type="Pfam" id="PF13844">
    <property type="entry name" value="Glyco_transf_41"/>
    <property type="match status" value="2"/>
</dbReference>
<dbReference type="EC" id="2.4.1.255" evidence="3"/>
<dbReference type="InterPro" id="IPR019734">
    <property type="entry name" value="TPR_rpt"/>
</dbReference>
<sequence length="1244" mass="141758">MSARKQKRSSNRSKHNASNSAAMLPPHEQKKLLGIYESRNFSAAERYAETLTQRYPHDAFGWKVLGSCLHKNGHIKKAQETLQRSLDIKANDAQTQHLMARAWYDLGEPQKALGYAREAIALEPGFAQGHFTVAEILTESDLDKEALEHALKAEELGYEKTACLFIRGHIQTKRRHYQEALNIVQELVRVDPDNPFVQNEIANLYKDLGQFDQAEAAYRKAMALDADFDVAFSNLLVCMHYNPDVSSENILDTIKQWENQFPSQPDQYQHASSSAVANKVIRLGMVSSGFRMHPVGQMILTGLERLNPGFELHFYSTNNADDDLTQRLKKVATSWNLVRHLEQDELADRIHQDGIDILLDLSGYGEGSRLRTMSYKPAPLIIKWVGGLINTMGLSSFDYLISDNIETPEGVDDWYTEKLIRMPNDYICYLPAPDAPPITALPAMSNGYITLGCFNNPAKINPELLGEWAKLMHELPNSRLFLKSGQYDSQDYCDRIRTIMHEHGISAERLLLEGPSNHRQLLEAYNKVDIALDTWPYSGGLTTCEAFMMGVPVVTYPGPTFAGRHSATHLINAGMSELVTGSWDEYRQRVIELASDIPNLSVIRACLRQFLMQSPVCDAEKFGKHFSTAMRAVWQRHCESKKPAALSLNSEGSAYFDNEKTAVSIQKPSTEGITAIDAHITQSLQSQWAQVSFNILLSNNPANKKSHDLPAPLIVSLTSYPKRFSTLPFTLQALLSQTIKADHIVLWIAHEDRECLDGNIRSFENRGIEIRFCEDLRSYKKIIPALEYYKDCFIVTADDDLYYKPTWLEELTGSYRHEKEVVAHRAHKIVLDKNGSPAPYKMWEWEYSNSQTASELIFPTTGYGTLFPPNIFHPDVRKREIFEKLSPDADDVWLYWMCRLNNATFRVTGGQPPFTTWPESQLETLWHHNVLDAGNDEKLSSLIGHYGSIFDKKNKSGQRQHPLTNYKDENFLFIIGCGRSGNTLMRKLLMEHLDVFIPPENYVLGTQIHHFLRMSNTEWPHIVQDFLNTFKSQKDFEAFGVNDISSFKKKAITWPESERNFSRLVIRLYNWLAAQQGISPKWLGDKTPLNTLNLEYILNAFPNAKFIFMERDPFDVVSSYMEAGIYTDATEAARRWKNSYLSWKKQLSHKGKNQQVLIKYEDFVTKPEETVKNIGKTFGVPKRSNNKDRKIALGDVDLLAHHGNVKKTTFTSSIGKGRKKLKSDDIFAIEKELGDLITQRSYSL</sequence>
<feature type="repeat" description="TPR" evidence="8">
    <location>
        <begin position="195"/>
        <end position="228"/>
    </location>
</feature>
<keyword evidence="5" id="KW-0808">Transferase</keyword>
<evidence type="ECO:0000256" key="7">
    <source>
        <dbReference type="ARBA" id="ARBA00022803"/>
    </source>
</evidence>
<dbReference type="InterPro" id="IPR029489">
    <property type="entry name" value="OGT/SEC/SPY_C"/>
</dbReference>
<proteinExistence type="inferred from homology"/>
<name>A0A5C0ZYB4_9GAMM</name>
<comment type="pathway">
    <text evidence="1">Protein modification; protein glycosylation.</text>
</comment>
<evidence type="ECO:0000256" key="2">
    <source>
        <dbReference type="ARBA" id="ARBA00005386"/>
    </source>
</evidence>
<dbReference type="InterPro" id="IPR027417">
    <property type="entry name" value="P-loop_NTPase"/>
</dbReference>
<feature type="repeat" description="TPR" evidence="8">
    <location>
        <begin position="161"/>
        <end position="194"/>
    </location>
</feature>
<evidence type="ECO:0000256" key="1">
    <source>
        <dbReference type="ARBA" id="ARBA00004922"/>
    </source>
</evidence>
<evidence type="ECO:0000259" key="10">
    <source>
        <dbReference type="Pfam" id="PF13844"/>
    </source>
</evidence>
<evidence type="ECO:0000256" key="6">
    <source>
        <dbReference type="ARBA" id="ARBA00022737"/>
    </source>
</evidence>
<keyword evidence="6" id="KW-0677">Repeat</keyword>
<dbReference type="Gene3D" id="3.40.50.2000">
    <property type="entry name" value="Glycogen Phosphorylase B"/>
    <property type="match status" value="1"/>
</dbReference>
<dbReference type="SUPFAM" id="SSF52540">
    <property type="entry name" value="P-loop containing nucleoside triphosphate hydrolases"/>
    <property type="match status" value="1"/>
</dbReference>
<dbReference type="RefSeq" id="WP_084388012.1">
    <property type="nucleotide sequence ID" value="NZ_CP043420.1"/>
</dbReference>
<evidence type="ECO:0000313" key="12">
    <source>
        <dbReference type="Proteomes" id="UP000322553"/>
    </source>
</evidence>
<dbReference type="PANTHER" id="PTHR44835">
    <property type="entry name" value="UDP-N-ACETYLGLUCOSAMINE--PEPTIDE N-ACETYLGLUCOSAMINYLTRANSFERASE SPINDLY-RELATED"/>
    <property type="match status" value="1"/>
</dbReference>
<evidence type="ECO:0000256" key="9">
    <source>
        <dbReference type="SAM" id="MobiDB-lite"/>
    </source>
</evidence>
<dbReference type="InterPro" id="IPR011990">
    <property type="entry name" value="TPR-like_helical_dom_sf"/>
</dbReference>
<comment type="similarity">
    <text evidence="2">Belongs to the glycosyltransferase 41 family. O-GlcNAc transferase subfamily.</text>
</comment>
<protein>
    <recommendedName>
        <fullName evidence="3">protein O-GlcNAc transferase</fullName>
        <ecNumber evidence="3">2.4.1.255</ecNumber>
    </recommendedName>
</protein>
<evidence type="ECO:0000256" key="3">
    <source>
        <dbReference type="ARBA" id="ARBA00011970"/>
    </source>
</evidence>
<dbReference type="Pfam" id="PF14559">
    <property type="entry name" value="TPR_19"/>
    <property type="match status" value="2"/>
</dbReference>
<dbReference type="InterPro" id="IPR029044">
    <property type="entry name" value="Nucleotide-diphossugar_trans"/>
</dbReference>
<dbReference type="KEGG" id="kuy:FY550_08610"/>
<dbReference type="OrthoDB" id="255821at2"/>
<dbReference type="Gene3D" id="3.40.50.300">
    <property type="entry name" value="P-loop containing nucleotide triphosphate hydrolases"/>
    <property type="match status" value="1"/>
</dbReference>
<dbReference type="SUPFAM" id="SSF53448">
    <property type="entry name" value="Nucleotide-diphospho-sugar transferases"/>
    <property type="match status" value="1"/>
</dbReference>
<dbReference type="SUPFAM" id="SSF53756">
    <property type="entry name" value="UDP-Glycosyltransferase/glycogen phosphorylase"/>
    <property type="match status" value="1"/>
</dbReference>
<organism evidence="11 12">
    <name type="scientific">Kushneria phosphatilytica</name>
    <dbReference type="NCBI Taxonomy" id="657387"/>
    <lineage>
        <taxon>Bacteria</taxon>
        <taxon>Pseudomonadati</taxon>
        <taxon>Pseudomonadota</taxon>
        <taxon>Gammaproteobacteria</taxon>
        <taxon>Oceanospirillales</taxon>
        <taxon>Halomonadaceae</taxon>
        <taxon>Kushneria</taxon>
    </lineage>
</organism>
<feature type="domain" description="O-GlcNAc transferase C-terminal" evidence="10">
    <location>
        <begin position="449"/>
        <end position="623"/>
    </location>
</feature>
<dbReference type="PANTHER" id="PTHR44835:SF1">
    <property type="entry name" value="PROTEIN O-GLCNAC TRANSFERASE"/>
    <property type="match status" value="1"/>
</dbReference>
<gene>
    <name evidence="11" type="ORF">FY550_08610</name>
</gene>
<dbReference type="GO" id="GO:0097363">
    <property type="term" value="F:protein O-acetylglucosaminyltransferase activity"/>
    <property type="evidence" value="ECO:0007669"/>
    <property type="project" value="UniProtKB-EC"/>
</dbReference>
<dbReference type="InterPro" id="IPR051939">
    <property type="entry name" value="Glycosyltr_41/O-GlcNAc_trsf"/>
</dbReference>
<dbReference type="Pfam" id="PF13469">
    <property type="entry name" value="Sulfotransfer_3"/>
    <property type="match status" value="1"/>
</dbReference>
<keyword evidence="7 8" id="KW-0802">TPR repeat</keyword>
<dbReference type="Gene3D" id="3.40.50.11380">
    <property type="match status" value="1"/>
</dbReference>
<dbReference type="EMBL" id="CP043420">
    <property type="protein sequence ID" value="QEL11191.1"/>
    <property type="molecule type" value="Genomic_DNA"/>
</dbReference>
<accession>A0A5C0ZYB4</accession>
<dbReference type="SMART" id="SM00028">
    <property type="entry name" value="TPR"/>
    <property type="match status" value="4"/>
</dbReference>
<dbReference type="AlphaFoldDB" id="A0A5C0ZYB4"/>
<keyword evidence="12" id="KW-1185">Reference proteome</keyword>
<evidence type="ECO:0000256" key="5">
    <source>
        <dbReference type="ARBA" id="ARBA00022679"/>
    </source>
</evidence>
<feature type="domain" description="O-GlcNAc transferase C-terminal" evidence="10">
    <location>
        <begin position="267"/>
        <end position="427"/>
    </location>
</feature>
<evidence type="ECO:0000256" key="4">
    <source>
        <dbReference type="ARBA" id="ARBA00022676"/>
    </source>
</evidence>
<dbReference type="PROSITE" id="PS50005">
    <property type="entry name" value="TPR"/>
    <property type="match status" value="2"/>
</dbReference>
<evidence type="ECO:0000313" key="11">
    <source>
        <dbReference type="EMBL" id="QEL11191.1"/>
    </source>
</evidence>
<dbReference type="Proteomes" id="UP000322553">
    <property type="component" value="Chromosome"/>
</dbReference>
<keyword evidence="4" id="KW-0328">Glycosyltransferase</keyword>
<feature type="region of interest" description="Disordered" evidence="9">
    <location>
        <begin position="1"/>
        <end position="24"/>
    </location>
</feature>
<dbReference type="SUPFAM" id="SSF48452">
    <property type="entry name" value="TPR-like"/>
    <property type="match status" value="1"/>
</dbReference>
<dbReference type="Gene3D" id="1.25.40.10">
    <property type="entry name" value="Tetratricopeptide repeat domain"/>
    <property type="match status" value="1"/>
</dbReference>
<feature type="compositionally biased region" description="Basic residues" evidence="9">
    <location>
        <begin position="1"/>
        <end position="15"/>
    </location>
</feature>
<reference evidence="11 12" key="1">
    <citation type="submission" date="2019-08" db="EMBL/GenBank/DDBJ databases">
        <title>Complete genome sequence of Kushneria sp. YCWA18, a halophilic phosphate-solubilizing bacterium isolated from Daqiao saltern in China.</title>
        <authorList>
            <person name="Du G.-X."/>
            <person name="Qu L.-Y."/>
        </authorList>
    </citation>
    <scope>NUCLEOTIDE SEQUENCE [LARGE SCALE GENOMIC DNA]</scope>
    <source>
        <strain evidence="11 12">YCWA18</strain>
    </source>
</reference>